<keyword evidence="1" id="KW-1133">Transmembrane helix</keyword>
<reference evidence="2" key="1">
    <citation type="submission" date="2021-05" db="EMBL/GenBank/DDBJ databases">
        <authorList>
            <person name="Alioto T."/>
            <person name="Alioto T."/>
            <person name="Gomez Garrido J."/>
        </authorList>
    </citation>
    <scope>NUCLEOTIDE SEQUENCE</scope>
</reference>
<feature type="transmembrane region" description="Helical" evidence="1">
    <location>
        <begin position="84"/>
        <end position="102"/>
    </location>
</feature>
<sequence length="103" mass="12560">MGPQSYRTRQIRNACWERGKWGSLLNSKEEKQKRYFQTISSNWSFPIYLCAFHPKGAFINYIRYLFEQPLLSAFCQMSNLPKPVFFFFFFFLLFFLFFFSKIK</sequence>
<organism evidence="2">
    <name type="scientific">Cacopsylla melanoneura</name>
    <dbReference type="NCBI Taxonomy" id="428564"/>
    <lineage>
        <taxon>Eukaryota</taxon>
        <taxon>Metazoa</taxon>
        <taxon>Ecdysozoa</taxon>
        <taxon>Arthropoda</taxon>
        <taxon>Hexapoda</taxon>
        <taxon>Insecta</taxon>
        <taxon>Pterygota</taxon>
        <taxon>Neoptera</taxon>
        <taxon>Paraneoptera</taxon>
        <taxon>Hemiptera</taxon>
        <taxon>Sternorrhyncha</taxon>
        <taxon>Psylloidea</taxon>
        <taxon>Psyllidae</taxon>
        <taxon>Psyllinae</taxon>
        <taxon>Cacopsylla</taxon>
    </lineage>
</organism>
<keyword evidence="1" id="KW-0812">Transmembrane</keyword>
<accession>A0A8D9A0T1</accession>
<protein>
    <submittedName>
        <fullName evidence="2">Uncharacterized protein</fullName>
    </submittedName>
</protein>
<proteinExistence type="predicted"/>
<dbReference type="EMBL" id="HBUF01546359">
    <property type="protein sequence ID" value="CAG6757130.1"/>
    <property type="molecule type" value="Transcribed_RNA"/>
</dbReference>
<evidence type="ECO:0000256" key="1">
    <source>
        <dbReference type="SAM" id="Phobius"/>
    </source>
</evidence>
<evidence type="ECO:0000313" key="2">
    <source>
        <dbReference type="EMBL" id="CAG6757130.1"/>
    </source>
</evidence>
<dbReference type="AlphaFoldDB" id="A0A8D9A0T1"/>
<feature type="transmembrane region" description="Helical" evidence="1">
    <location>
        <begin position="43"/>
        <end position="64"/>
    </location>
</feature>
<name>A0A8D9A0T1_9HEMI</name>
<keyword evidence="1" id="KW-0472">Membrane</keyword>